<accession>A0ABW2Y5B2</accession>
<evidence type="ECO:0000313" key="1">
    <source>
        <dbReference type="EMBL" id="MFD0705447.1"/>
    </source>
</evidence>
<gene>
    <name evidence="1" type="ORF">ACFQY8_06780</name>
</gene>
<comment type="caution">
    <text evidence="1">The sequence shown here is derived from an EMBL/GenBank/DDBJ whole genome shotgun (WGS) entry which is preliminary data.</text>
</comment>
<protein>
    <recommendedName>
        <fullName evidence="3">FAS1 domain-containing protein</fullName>
    </recommendedName>
</protein>
<proteinExistence type="predicted"/>
<evidence type="ECO:0000313" key="2">
    <source>
        <dbReference type="Proteomes" id="UP001597036"/>
    </source>
</evidence>
<dbReference type="RefSeq" id="WP_377939133.1">
    <property type="nucleotide sequence ID" value="NZ_JBHTHQ010000021.1"/>
</dbReference>
<evidence type="ECO:0008006" key="3">
    <source>
        <dbReference type="Google" id="ProtNLM"/>
    </source>
</evidence>
<sequence>MTHFQLRIRDDAPKNIELWLLVVPAGKRAAQWQFAHVYAPEEQYPLGTDRYALNRANLFVDILALADANAHAATADKAWEVLGLDATGASTVSAAPSTDTQRTSESASANAHDYSLVSMKNLAQRAARVAADGSGNARRFKDARSLWMKLEKHVATALAQSVTEPIVEVRKTHNWKKNQAFKNVSANPEAWFVLNVFSRSNPRKDPFVAIRSISALWEYMSERSAGDDKALAIIEKQQNSVSLNLDYPAYGEIAALAADSNMLVFPDDASFISWIRDNAGKINEIERDTLVEAHIVPNLALETDDPAYIPAASTGTVLHLANMLEKQAML</sequence>
<organism evidence="1 2">
    <name type="scientific">Alloscardovia venturai</name>
    <dbReference type="NCBI Taxonomy" id="1769421"/>
    <lineage>
        <taxon>Bacteria</taxon>
        <taxon>Bacillati</taxon>
        <taxon>Actinomycetota</taxon>
        <taxon>Actinomycetes</taxon>
        <taxon>Bifidobacteriales</taxon>
        <taxon>Bifidobacteriaceae</taxon>
        <taxon>Alloscardovia</taxon>
    </lineage>
</organism>
<name>A0ABW2Y5B2_9BIFI</name>
<dbReference type="Proteomes" id="UP001597036">
    <property type="component" value="Unassembled WGS sequence"/>
</dbReference>
<dbReference type="EMBL" id="JBHTHQ010000021">
    <property type="protein sequence ID" value="MFD0705447.1"/>
    <property type="molecule type" value="Genomic_DNA"/>
</dbReference>
<keyword evidence="2" id="KW-1185">Reference proteome</keyword>
<reference evidence="2" key="1">
    <citation type="journal article" date="2019" name="Int. J. Syst. Evol. Microbiol.">
        <title>The Global Catalogue of Microorganisms (GCM) 10K type strain sequencing project: providing services to taxonomists for standard genome sequencing and annotation.</title>
        <authorList>
            <consortium name="The Broad Institute Genomics Platform"/>
            <consortium name="The Broad Institute Genome Sequencing Center for Infectious Disease"/>
            <person name="Wu L."/>
            <person name="Ma J."/>
        </authorList>
    </citation>
    <scope>NUCLEOTIDE SEQUENCE [LARGE SCALE GENOMIC DNA]</scope>
    <source>
        <strain evidence="2">CCM 8604</strain>
    </source>
</reference>